<comment type="subcellular location">
    <subcellularLocation>
        <location evidence="1">Nucleus</location>
    </subcellularLocation>
</comment>
<dbReference type="Proteomes" id="UP000691718">
    <property type="component" value="Unassembled WGS sequence"/>
</dbReference>
<proteinExistence type="predicted"/>
<reference evidence="6" key="1">
    <citation type="submission" date="2021-04" db="EMBL/GenBank/DDBJ databases">
        <authorList>
            <person name="Tunstrom K."/>
        </authorList>
    </citation>
    <scope>NUCLEOTIDE SEQUENCE</scope>
</reference>
<evidence type="ECO:0000256" key="5">
    <source>
        <dbReference type="ARBA" id="ARBA00023242"/>
    </source>
</evidence>
<organism evidence="6 7">
    <name type="scientific">Parnassius apollo</name>
    <name type="common">Apollo butterfly</name>
    <name type="synonym">Papilio apollo</name>
    <dbReference type="NCBI Taxonomy" id="110799"/>
    <lineage>
        <taxon>Eukaryota</taxon>
        <taxon>Metazoa</taxon>
        <taxon>Ecdysozoa</taxon>
        <taxon>Arthropoda</taxon>
        <taxon>Hexapoda</taxon>
        <taxon>Insecta</taxon>
        <taxon>Pterygota</taxon>
        <taxon>Neoptera</taxon>
        <taxon>Endopterygota</taxon>
        <taxon>Lepidoptera</taxon>
        <taxon>Glossata</taxon>
        <taxon>Ditrysia</taxon>
        <taxon>Papilionoidea</taxon>
        <taxon>Papilionidae</taxon>
        <taxon>Parnassiinae</taxon>
        <taxon>Parnassini</taxon>
        <taxon>Parnassius</taxon>
        <taxon>Parnassius</taxon>
    </lineage>
</organism>
<keyword evidence="5" id="KW-0539">Nucleus</keyword>
<dbReference type="GO" id="GO:0008270">
    <property type="term" value="F:zinc ion binding"/>
    <property type="evidence" value="ECO:0007669"/>
    <property type="project" value="UniProtKB-KW"/>
</dbReference>
<evidence type="ECO:0000313" key="6">
    <source>
        <dbReference type="EMBL" id="CAG5043468.1"/>
    </source>
</evidence>
<dbReference type="EMBL" id="CAJQZP010001402">
    <property type="protein sequence ID" value="CAG5043468.1"/>
    <property type="molecule type" value="Genomic_DNA"/>
</dbReference>
<dbReference type="PANTHER" id="PTHR46481">
    <property type="entry name" value="ZINC FINGER BED DOMAIN-CONTAINING PROTEIN 4"/>
    <property type="match status" value="1"/>
</dbReference>
<comment type="caution">
    <text evidence="6">The sequence shown here is derived from an EMBL/GenBank/DDBJ whole genome shotgun (WGS) entry which is preliminary data.</text>
</comment>
<dbReference type="OrthoDB" id="7699631at2759"/>
<evidence type="ECO:0000256" key="4">
    <source>
        <dbReference type="ARBA" id="ARBA00022833"/>
    </source>
</evidence>
<protein>
    <submittedName>
        <fullName evidence="6">(apollo) hypothetical protein</fullName>
    </submittedName>
</protein>
<name>A0A8S3XVW4_PARAO</name>
<evidence type="ECO:0000256" key="1">
    <source>
        <dbReference type="ARBA" id="ARBA00004123"/>
    </source>
</evidence>
<dbReference type="PANTHER" id="PTHR46481:SF10">
    <property type="entry name" value="ZINC FINGER BED DOMAIN-CONTAINING PROTEIN 39"/>
    <property type="match status" value="1"/>
</dbReference>
<keyword evidence="7" id="KW-1185">Reference proteome</keyword>
<dbReference type="InterPro" id="IPR052035">
    <property type="entry name" value="ZnF_BED_domain_contain"/>
</dbReference>
<sequence>MKRAMKLGDIPDVSCTVHQLQLCVRTSLDCNEEIKALLSKCKKKLTHFNHSRIAQTELHKIQKEQLNQECLSVIQECRVRWNNIFYMLERIIKIPYACTHVNTTSLSCLLKIGCSLKK</sequence>
<evidence type="ECO:0000313" key="7">
    <source>
        <dbReference type="Proteomes" id="UP000691718"/>
    </source>
</evidence>
<keyword evidence="3" id="KW-0863">Zinc-finger</keyword>
<evidence type="ECO:0000256" key="3">
    <source>
        <dbReference type="ARBA" id="ARBA00022771"/>
    </source>
</evidence>
<dbReference type="AlphaFoldDB" id="A0A8S3XVW4"/>
<gene>
    <name evidence="6" type="ORF">PAPOLLO_LOCUS22734</name>
</gene>
<dbReference type="GO" id="GO:0005634">
    <property type="term" value="C:nucleus"/>
    <property type="evidence" value="ECO:0007669"/>
    <property type="project" value="UniProtKB-SubCell"/>
</dbReference>
<keyword evidence="2" id="KW-0479">Metal-binding</keyword>
<keyword evidence="4" id="KW-0862">Zinc</keyword>
<accession>A0A8S3XVW4</accession>
<evidence type="ECO:0000256" key="2">
    <source>
        <dbReference type="ARBA" id="ARBA00022723"/>
    </source>
</evidence>